<name>A0ABT3E4R7_9LACO</name>
<gene>
    <name evidence="1" type="ORF">OIT44_04870</name>
</gene>
<dbReference type="EMBL" id="JAOZFE010000004">
    <property type="protein sequence ID" value="MCW0953404.1"/>
    <property type="molecule type" value="Genomic_DNA"/>
</dbReference>
<organism evidence="1 2">
    <name type="scientific">Weissella ceti</name>
    <dbReference type="NCBI Taxonomy" id="759620"/>
    <lineage>
        <taxon>Bacteria</taxon>
        <taxon>Bacillati</taxon>
        <taxon>Bacillota</taxon>
        <taxon>Bacilli</taxon>
        <taxon>Lactobacillales</taxon>
        <taxon>Lactobacillaceae</taxon>
        <taxon>Weissella</taxon>
    </lineage>
</organism>
<keyword evidence="2" id="KW-1185">Reference proteome</keyword>
<evidence type="ECO:0000313" key="2">
    <source>
        <dbReference type="Proteomes" id="UP001526225"/>
    </source>
</evidence>
<evidence type="ECO:0000313" key="1">
    <source>
        <dbReference type="EMBL" id="MCW0953404.1"/>
    </source>
</evidence>
<dbReference type="RefSeq" id="WP_213408919.1">
    <property type="nucleotide sequence ID" value="NZ_CP074441.1"/>
</dbReference>
<evidence type="ECO:0008006" key="3">
    <source>
        <dbReference type="Google" id="ProtNLM"/>
    </source>
</evidence>
<accession>A0ABT3E4R7</accession>
<comment type="caution">
    <text evidence="1">The sequence shown here is derived from an EMBL/GenBank/DDBJ whole genome shotgun (WGS) entry which is preliminary data.</text>
</comment>
<reference evidence="1 2" key="1">
    <citation type="submission" date="2022-10" db="EMBL/GenBank/DDBJ databases">
        <title>Weissella fermenti sp. nov., isolated from fermented cabbage.</title>
        <authorList>
            <person name="Lee J.K."/>
            <person name="Baek J.H."/>
            <person name="Choi D.G."/>
            <person name="Kim J.M."/>
            <person name="Jeon C.O."/>
        </authorList>
    </citation>
    <scope>NUCLEOTIDE SEQUENCE [LARGE SCALE GENOMIC DNA]</scope>
    <source>
        <strain evidence="1 2">KACC 18534</strain>
    </source>
</reference>
<sequence>MFNKKKKQLMKEQRQEEIKALLTEVYNAIAQPEYGRRYNRLRRALLEAYQVVDAGKWDAQCLSDVVKHIQHMALRNYKVGVDNPPVFSEVRPKLEYYIGNQRPLLGLWIYH</sequence>
<protein>
    <recommendedName>
        <fullName evidence="3">Bacteriocin immunity protein</fullName>
    </recommendedName>
</protein>
<dbReference type="Proteomes" id="UP001526225">
    <property type="component" value="Unassembled WGS sequence"/>
</dbReference>
<proteinExistence type="predicted"/>